<evidence type="ECO:0000313" key="1">
    <source>
        <dbReference type="EMBL" id="KYG28137.1"/>
    </source>
</evidence>
<dbReference type="EMBL" id="LTAO01000034">
    <property type="protein sequence ID" value="KYG28137.1"/>
    <property type="molecule type" value="Genomic_DNA"/>
</dbReference>
<reference evidence="1" key="1">
    <citation type="submission" date="2016-02" db="EMBL/GenBank/DDBJ databases">
        <title>Genome sequence of Bacillus trypoxylicola KCTC 13244(T).</title>
        <authorList>
            <person name="Jeong H."/>
            <person name="Park S.-H."/>
            <person name="Choi S.-K."/>
        </authorList>
    </citation>
    <scope>NUCLEOTIDE SEQUENCE [LARGE SCALE GENOMIC DNA]</scope>
    <source>
        <strain evidence="1">KCTC 13244</strain>
    </source>
</reference>
<dbReference type="Proteomes" id="UP000075806">
    <property type="component" value="Unassembled WGS sequence"/>
</dbReference>
<organism evidence="1 2">
    <name type="scientific">Alkalihalobacillus trypoxylicola</name>
    <dbReference type="NCBI Taxonomy" id="519424"/>
    <lineage>
        <taxon>Bacteria</taxon>
        <taxon>Bacillati</taxon>
        <taxon>Bacillota</taxon>
        <taxon>Bacilli</taxon>
        <taxon>Bacillales</taxon>
        <taxon>Bacillaceae</taxon>
        <taxon>Alkalihalobacillus</taxon>
    </lineage>
</organism>
<dbReference type="RefSeq" id="WP_061949560.1">
    <property type="nucleotide sequence ID" value="NZ_LTAO01000034.1"/>
</dbReference>
<name>A0A162D559_9BACI</name>
<keyword evidence="2" id="KW-1185">Reference proteome</keyword>
<protein>
    <submittedName>
        <fullName evidence="1">Uncharacterized protein</fullName>
    </submittedName>
</protein>
<proteinExistence type="predicted"/>
<comment type="caution">
    <text evidence="1">The sequence shown here is derived from an EMBL/GenBank/DDBJ whole genome shotgun (WGS) entry which is preliminary data.</text>
</comment>
<sequence>MLKTLATLYTATSLLSLNLSTSDCTIESFDKYGWTQSFESEAFCEAEDGNIIMIDLAHHQLGDEVTIVYPSHLDSEDLMYSHDIIKILGNKER</sequence>
<dbReference type="STRING" id="519424.AZF04_09545"/>
<evidence type="ECO:0000313" key="2">
    <source>
        <dbReference type="Proteomes" id="UP000075806"/>
    </source>
</evidence>
<gene>
    <name evidence="1" type="ORF">AZF04_09545</name>
</gene>
<dbReference type="AlphaFoldDB" id="A0A162D559"/>
<accession>A0A162D559</accession>